<accession>A0ABT2TKQ5</accession>
<evidence type="ECO:0000259" key="1">
    <source>
        <dbReference type="Pfam" id="PF12652"/>
    </source>
</evidence>
<evidence type="ECO:0000313" key="2">
    <source>
        <dbReference type="EMBL" id="MCU6762799.1"/>
    </source>
</evidence>
<keyword evidence="2" id="KW-0167">Capsid protein</keyword>
<keyword evidence="3" id="KW-1185">Reference proteome</keyword>
<gene>
    <name evidence="2" type="ORF">OCV88_10710</name>
</gene>
<proteinExistence type="predicted"/>
<name>A0ABT2TKQ5_9FIRM</name>
<dbReference type="EMBL" id="JAOQJQ010000004">
    <property type="protein sequence ID" value="MCU6762799.1"/>
    <property type="molecule type" value="Genomic_DNA"/>
</dbReference>
<dbReference type="InterPro" id="IPR024207">
    <property type="entry name" value="CotJB_dom"/>
</dbReference>
<protein>
    <submittedName>
        <fullName evidence="2">Spore coat protein CotJB</fullName>
    </submittedName>
</protein>
<dbReference type="Pfam" id="PF12652">
    <property type="entry name" value="CotJB"/>
    <property type="match status" value="1"/>
</dbReference>
<reference evidence="2 3" key="1">
    <citation type="journal article" date="2021" name="ISME Commun">
        <title>Automated analysis of genomic sequences facilitates high-throughput and comprehensive description of bacteria.</title>
        <authorList>
            <person name="Hitch T.C.A."/>
        </authorList>
    </citation>
    <scope>NUCLEOTIDE SEQUENCE [LARGE SCALE GENOMIC DNA]</scope>
    <source>
        <strain evidence="2 3">Sanger_109</strain>
    </source>
</reference>
<dbReference type="Proteomes" id="UP001652442">
    <property type="component" value="Unassembled WGS sequence"/>
</dbReference>
<dbReference type="InterPro" id="IPR020256">
    <property type="entry name" value="Spore_coat_CotJA"/>
</dbReference>
<comment type="caution">
    <text evidence="2">The sequence shown here is derived from an EMBL/GenBank/DDBJ whole genome shotgun (WGS) entry which is preliminary data.</text>
</comment>
<dbReference type="Pfam" id="PF11007">
    <property type="entry name" value="CotJA"/>
    <property type="match status" value="1"/>
</dbReference>
<evidence type="ECO:0000313" key="3">
    <source>
        <dbReference type="Proteomes" id="UP001652442"/>
    </source>
</evidence>
<feature type="domain" description="Protein CotJB" evidence="1">
    <location>
        <begin position="62"/>
        <end position="138"/>
    </location>
</feature>
<dbReference type="RefSeq" id="WP_158425504.1">
    <property type="nucleotide sequence ID" value="NZ_JAOQJQ010000004.1"/>
</dbReference>
<sequence length="142" mass="15883">MSDCNAQSLGIAYVPVQKADFTNIYSEKEALHSGTIFPELNLPFFITETDKMEAGASCTGPLKDIMETGFFLDDLTLYLDTHPDDKEALSLMNEYLKKKEQLVTEFSKSHFTLTKNCVPQAEESNKTFAWADGPAPWEGVCE</sequence>
<organism evidence="2 3">
    <name type="scientific">Brotonthovivens ammoniilytica</name>
    <dbReference type="NCBI Taxonomy" id="2981725"/>
    <lineage>
        <taxon>Bacteria</taxon>
        <taxon>Bacillati</taxon>
        <taxon>Bacillota</taxon>
        <taxon>Clostridia</taxon>
        <taxon>Lachnospirales</taxon>
        <taxon>Lachnospiraceae</taxon>
        <taxon>Brotonthovivens</taxon>
    </lineage>
</organism>
<keyword evidence="2" id="KW-0946">Virion</keyword>